<dbReference type="RefSeq" id="XP_006811452.1">
    <property type="nucleotide sequence ID" value="XM_006811389.1"/>
</dbReference>
<name>A0ABM0LUL1_SACKO</name>
<keyword evidence="2" id="KW-1185">Reference proteome</keyword>
<proteinExistence type="predicted"/>
<feature type="transmembrane region" description="Helical" evidence="1">
    <location>
        <begin position="65"/>
        <end position="89"/>
    </location>
</feature>
<protein>
    <submittedName>
        <fullName evidence="3">Mucin-5AC-like</fullName>
    </submittedName>
</protein>
<evidence type="ECO:0000313" key="3">
    <source>
        <dbReference type="RefSeq" id="XP_006811452.1"/>
    </source>
</evidence>
<organism evidence="2 3">
    <name type="scientific">Saccoglossus kowalevskii</name>
    <name type="common">Acorn worm</name>
    <dbReference type="NCBI Taxonomy" id="10224"/>
    <lineage>
        <taxon>Eukaryota</taxon>
        <taxon>Metazoa</taxon>
        <taxon>Hemichordata</taxon>
        <taxon>Enteropneusta</taxon>
        <taxon>Harrimaniidae</taxon>
        <taxon>Saccoglossus</taxon>
    </lineage>
</organism>
<sequence>MAETYGDEAGGLEIDPEELEEKGKTTYVSQLSVIDQWDLIKKVKDLATNGKDKLRNLCCPFTPSVLFGSILATMGVTAFVGTITAVVIVTNQNGEGNVNSSLEVSTPSWMTTLVHTTEYGTPNSTVISITDMMAVTTDHGSTKEATSIPTTLTDNSIMISTIDTTDRVTSIPTTEPIAAVPFTTVEKSTQATDKMSSTTSIFQATRTGLPTELTKTSPYIPTTTTSSEISSPVFATVASHTSFTTANNFPPPTTAQTTVPPTTQALVSEIPLSTLMTTLTPTTTTMASTSEATTTPMTKFSSPMTTLVSTIKSTSPKTTLLSTTTTLASTTLGTTLMTTLLPTTTTLVSTIKLTSPKTTMLLTTTAPVTSSPFTTETPCSSYCADVCTVNSLQSCPCDNTSCEYQHIGCFGDSSVRAIPTLEGTDQRLDGVYSSRINAIEKCASVARDNGYAMFAIQNGGWCASGCTACQTYATYGPSVACAGDGKGGGYANDVYIFVDQTP</sequence>
<dbReference type="Proteomes" id="UP000694865">
    <property type="component" value="Unplaced"/>
</dbReference>
<gene>
    <name evidence="3" type="primary">LOC102804983</name>
</gene>
<keyword evidence="1" id="KW-0472">Membrane</keyword>
<accession>A0ABM0LUL1</accession>
<evidence type="ECO:0000313" key="2">
    <source>
        <dbReference type="Proteomes" id="UP000694865"/>
    </source>
</evidence>
<reference evidence="3" key="1">
    <citation type="submission" date="2025-08" db="UniProtKB">
        <authorList>
            <consortium name="RefSeq"/>
        </authorList>
    </citation>
    <scope>IDENTIFICATION</scope>
    <source>
        <tissue evidence="3">Testes</tissue>
    </source>
</reference>
<keyword evidence="1" id="KW-0812">Transmembrane</keyword>
<dbReference type="GeneID" id="102804983"/>
<evidence type="ECO:0000256" key="1">
    <source>
        <dbReference type="SAM" id="Phobius"/>
    </source>
</evidence>
<keyword evidence="1" id="KW-1133">Transmembrane helix</keyword>